<organism evidence="1 2">
    <name type="scientific">Rhabditophanes sp. KR3021</name>
    <dbReference type="NCBI Taxonomy" id="114890"/>
    <lineage>
        <taxon>Eukaryota</taxon>
        <taxon>Metazoa</taxon>
        <taxon>Ecdysozoa</taxon>
        <taxon>Nematoda</taxon>
        <taxon>Chromadorea</taxon>
        <taxon>Rhabditida</taxon>
        <taxon>Tylenchina</taxon>
        <taxon>Panagrolaimomorpha</taxon>
        <taxon>Strongyloidoidea</taxon>
        <taxon>Alloionematidae</taxon>
        <taxon>Rhabditophanes</taxon>
    </lineage>
</organism>
<reference evidence="2" key="1">
    <citation type="submission" date="2016-11" db="UniProtKB">
        <authorList>
            <consortium name="WormBaseParasite"/>
        </authorList>
    </citation>
    <scope>IDENTIFICATION</scope>
    <source>
        <strain evidence="2">KR3021</strain>
    </source>
</reference>
<name>A0AC35U236_9BILA</name>
<dbReference type="Proteomes" id="UP000095286">
    <property type="component" value="Unplaced"/>
</dbReference>
<evidence type="ECO:0000313" key="2">
    <source>
        <dbReference type="WBParaSite" id="RSKR_0000684700.1"/>
    </source>
</evidence>
<protein>
    <submittedName>
        <fullName evidence="2">DOCKER domain-containing protein</fullName>
    </submittedName>
</protein>
<dbReference type="WBParaSite" id="RSKR_0000684700.1">
    <property type="protein sequence ID" value="RSKR_0000684700.1"/>
    <property type="gene ID" value="RSKR_0000684700"/>
</dbReference>
<proteinExistence type="predicted"/>
<evidence type="ECO:0000313" key="1">
    <source>
        <dbReference type="Proteomes" id="UP000095286"/>
    </source>
</evidence>
<accession>A0AC35U236</accession>
<sequence length="271" mass="30631">MQITMALSTLVSNCAAFGLWNINECDLKKSLSNLLAYLENDCSTSLESPTALSLISYTQQVKDLIFNLHMILSDTTKLKHHCDDFEFLLDLMYRIAKGYQNNPDLRLTWLLSMAGKNIENNNFTSAAMCLLHVSALLTEYLSMIDSDPYFKTGAALYSHLTDNILEESAVSDDVISPEEEGICESWYFSREGLKTILEQAATLMEKVQMFELASQVYQILVPILQKNKDFSKVALMHEKIAANLRKIEGIQTTKENVSDAWMSPISNTDKR</sequence>